<dbReference type="AlphaFoldDB" id="A0ABD1II88"/>
<dbReference type="EMBL" id="JBEAFC010000002">
    <property type="protein sequence ID" value="KAL1567263.1"/>
    <property type="molecule type" value="Genomic_DNA"/>
</dbReference>
<dbReference type="GO" id="GO:0030154">
    <property type="term" value="P:cell differentiation"/>
    <property type="evidence" value="ECO:0007669"/>
    <property type="project" value="UniProtKB-KW"/>
</dbReference>
<evidence type="ECO:0000256" key="2">
    <source>
        <dbReference type="ARBA" id="ARBA00022473"/>
    </source>
</evidence>
<sequence length="323" mass="35717">MSARNRGPPIPSKGAPHGGLPHAPILEPHFPRGIRGPPHPALHEEVREAHYSLSGPRQLPPHPAIIEDRLAVQYDDIQVLLIDNQRLAATHVALKQELEVTQYELQRADKYAQTLHAEKDVRMRELYEKSAKMENDLNAVNAMRSELMQVHMDVKELTVGRQELTAQVQVMTQDLGRVTSDLNQVPAVKAEIEGLRHEMERVRTAIEHEKKSFAESFEHGKVMESKLVTMARELEKLRAELANAEKRAPGGAPVGISGVGYNANYVNPEFGYPGNPYPAGYGMMPTNSMHQHPAPAAGEGYPTYVPGAGAWGAYDTQRAQGSK</sequence>
<name>A0ABD1II88_SALDI</name>
<dbReference type="InterPro" id="IPR040353">
    <property type="entry name" value="FLX/FLX-like"/>
</dbReference>
<evidence type="ECO:0000313" key="8">
    <source>
        <dbReference type="EMBL" id="KAL1567263.1"/>
    </source>
</evidence>
<evidence type="ECO:0000256" key="4">
    <source>
        <dbReference type="ARBA" id="ARBA00023054"/>
    </source>
</evidence>
<evidence type="ECO:0000256" key="7">
    <source>
        <dbReference type="SAM" id="MobiDB-lite"/>
    </source>
</evidence>
<feature type="coiled-coil region" evidence="6">
    <location>
        <begin position="192"/>
        <end position="247"/>
    </location>
</feature>
<reference evidence="8 9" key="1">
    <citation type="submission" date="2024-06" db="EMBL/GenBank/DDBJ databases">
        <title>A chromosome level genome sequence of Diviner's sage (Salvia divinorum).</title>
        <authorList>
            <person name="Ford S.A."/>
            <person name="Ro D.-K."/>
            <person name="Ness R.W."/>
            <person name="Phillips M.A."/>
        </authorList>
    </citation>
    <scope>NUCLEOTIDE SEQUENCE [LARGE SCALE GENOMIC DNA]</scope>
    <source>
        <strain evidence="8">SAF-2024a</strain>
        <tissue evidence="8">Leaf</tissue>
    </source>
</reference>
<protein>
    <submittedName>
        <fullName evidence="8">Protein FLX-like 1</fullName>
    </submittedName>
</protein>
<comment type="similarity">
    <text evidence="1">Belongs to the FLX family.</text>
</comment>
<accession>A0ABD1II88</accession>
<keyword evidence="9" id="KW-1185">Reference proteome</keyword>
<keyword evidence="3" id="KW-0221">Differentiation</keyword>
<dbReference type="PANTHER" id="PTHR33405">
    <property type="entry name" value="PROTEIN FLX-LIKE 2"/>
    <property type="match status" value="1"/>
</dbReference>
<keyword evidence="2" id="KW-0217">Developmental protein</keyword>
<evidence type="ECO:0000256" key="1">
    <source>
        <dbReference type="ARBA" id="ARBA00005405"/>
    </source>
</evidence>
<evidence type="ECO:0000256" key="5">
    <source>
        <dbReference type="ARBA" id="ARBA00023089"/>
    </source>
</evidence>
<dbReference type="Proteomes" id="UP001567538">
    <property type="component" value="Unassembled WGS sequence"/>
</dbReference>
<organism evidence="8 9">
    <name type="scientific">Salvia divinorum</name>
    <name type="common">Maria pastora</name>
    <name type="synonym">Diviner's sage</name>
    <dbReference type="NCBI Taxonomy" id="28513"/>
    <lineage>
        <taxon>Eukaryota</taxon>
        <taxon>Viridiplantae</taxon>
        <taxon>Streptophyta</taxon>
        <taxon>Embryophyta</taxon>
        <taxon>Tracheophyta</taxon>
        <taxon>Spermatophyta</taxon>
        <taxon>Magnoliopsida</taxon>
        <taxon>eudicotyledons</taxon>
        <taxon>Gunneridae</taxon>
        <taxon>Pentapetalae</taxon>
        <taxon>asterids</taxon>
        <taxon>lamiids</taxon>
        <taxon>Lamiales</taxon>
        <taxon>Lamiaceae</taxon>
        <taxon>Nepetoideae</taxon>
        <taxon>Mentheae</taxon>
        <taxon>Salviinae</taxon>
        <taxon>Salvia</taxon>
        <taxon>Salvia subgen. Calosphace</taxon>
    </lineage>
</organism>
<dbReference type="PANTHER" id="PTHR33405:SF7">
    <property type="entry name" value="PROTEIN FLX-LIKE 1"/>
    <property type="match status" value="1"/>
</dbReference>
<feature type="region of interest" description="Disordered" evidence="7">
    <location>
        <begin position="1"/>
        <end position="40"/>
    </location>
</feature>
<evidence type="ECO:0000256" key="3">
    <source>
        <dbReference type="ARBA" id="ARBA00022782"/>
    </source>
</evidence>
<evidence type="ECO:0000256" key="6">
    <source>
        <dbReference type="SAM" id="Coils"/>
    </source>
</evidence>
<proteinExistence type="inferred from homology"/>
<keyword evidence="5" id="KW-0287">Flowering</keyword>
<gene>
    <name evidence="8" type="ORF">AAHA92_02760</name>
</gene>
<dbReference type="GO" id="GO:0009908">
    <property type="term" value="P:flower development"/>
    <property type="evidence" value="ECO:0007669"/>
    <property type="project" value="UniProtKB-KW"/>
</dbReference>
<comment type="caution">
    <text evidence="8">The sequence shown here is derived from an EMBL/GenBank/DDBJ whole genome shotgun (WGS) entry which is preliminary data.</text>
</comment>
<keyword evidence="4 6" id="KW-0175">Coiled coil</keyword>
<evidence type="ECO:0000313" key="9">
    <source>
        <dbReference type="Proteomes" id="UP001567538"/>
    </source>
</evidence>